<dbReference type="eggNOG" id="ENOG502QUNP">
    <property type="taxonomic scope" value="Eukaryota"/>
</dbReference>
<dbReference type="InterPro" id="IPR058688">
    <property type="entry name" value="Ig_NPHP4_2nd"/>
</dbReference>
<feature type="domain" description="NPHP4 Ig-like" evidence="4">
    <location>
        <begin position="888"/>
        <end position="983"/>
    </location>
</feature>
<dbReference type="Pfam" id="PF26015">
    <property type="entry name" value="Ig_NPH4_3rd"/>
    <property type="match status" value="1"/>
</dbReference>
<dbReference type="Pfam" id="PF26189">
    <property type="entry name" value="Ig_NPHP4_2nd"/>
    <property type="match status" value="1"/>
</dbReference>
<feature type="compositionally biased region" description="Polar residues" evidence="1">
    <location>
        <begin position="317"/>
        <end position="334"/>
    </location>
</feature>
<evidence type="ECO:0000313" key="7">
    <source>
        <dbReference type="Proteomes" id="UP000001593"/>
    </source>
</evidence>
<dbReference type="HOGENOM" id="CLU_004882_0_0_1"/>
<evidence type="ECO:0000313" key="6">
    <source>
        <dbReference type="EMBL" id="EDO41800.1"/>
    </source>
</evidence>
<organism evidence="6 7">
    <name type="scientific">Nematostella vectensis</name>
    <name type="common">Starlet sea anemone</name>
    <dbReference type="NCBI Taxonomy" id="45351"/>
    <lineage>
        <taxon>Eukaryota</taxon>
        <taxon>Metazoa</taxon>
        <taxon>Cnidaria</taxon>
        <taxon>Anthozoa</taxon>
        <taxon>Hexacorallia</taxon>
        <taxon>Actiniaria</taxon>
        <taxon>Edwardsiidae</taxon>
        <taxon>Nematostella</taxon>
    </lineage>
</organism>
<feature type="domain" description="NPHP4 C2-like" evidence="3">
    <location>
        <begin position="418"/>
        <end position="640"/>
    </location>
</feature>
<accession>A7S371</accession>
<keyword evidence="7" id="KW-1185">Reference proteome</keyword>
<feature type="domain" description="NPHP4 Ig-like" evidence="5">
    <location>
        <begin position="741"/>
        <end position="787"/>
    </location>
</feature>
<evidence type="ECO:0000256" key="1">
    <source>
        <dbReference type="SAM" id="MobiDB-lite"/>
    </source>
</evidence>
<dbReference type="GO" id="GO:0097730">
    <property type="term" value="C:non-motile cilium"/>
    <property type="evidence" value="ECO:0007669"/>
    <property type="project" value="InterPro"/>
</dbReference>
<dbReference type="AlphaFoldDB" id="A7S371"/>
<evidence type="ECO:0008006" key="8">
    <source>
        <dbReference type="Google" id="ProtNLM"/>
    </source>
</evidence>
<dbReference type="Proteomes" id="UP000001593">
    <property type="component" value="Unassembled WGS sequence"/>
</dbReference>
<dbReference type="GO" id="GO:0005856">
    <property type="term" value="C:cytoskeleton"/>
    <property type="evidence" value="ECO:0007669"/>
    <property type="project" value="InterPro"/>
</dbReference>
<dbReference type="InterPro" id="IPR058765">
    <property type="entry name" value="NPHP4_C2-like"/>
</dbReference>
<dbReference type="STRING" id="45351.A7S371"/>
<dbReference type="PhylomeDB" id="A7S371"/>
<dbReference type="GO" id="GO:0090090">
    <property type="term" value="P:negative regulation of canonical Wnt signaling pathway"/>
    <property type="evidence" value="ECO:0007669"/>
    <property type="project" value="InterPro"/>
</dbReference>
<feature type="domain" description="NPHP4 Ig-like" evidence="2">
    <location>
        <begin position="799"/>
        <end position="883"/>
    </location>
</feature>
<feature type="compositionally biased region" description="Polar residues" evidence="1">
    <location>
        <begin position="300"/>
        <end position="309"/>
    </location>
</feature>
<dbReference type="PANTHER" id="PTHR31043">
    <property type="entry name" value="NEPHROCYSTIN-4"/>
    <property type="match status" value="1"/>
</dbReference>
<evidence type="ECO:0000259" key="5">
    <source>
        <dbReference type="Pfam" id="PF26189"/>
    </source>
</evidence>
<feature type="region of interest" description="Disordered" evidence="1">
    <location>
        <begin position="294"/>
        <end position="385"/>
    </location>
</feature>
<dbReference type="InterPro" id="IPR058685">
    <property type="entry name" value="Ig_NPHP4_4th"/>
</dbReference>
<dbReference type="InterPro" id="IPR029775">
    <property type="entry name" value="NPHP4"/>
</dbReference>
<protein>
    <recommendedName>
        <fullName evidence="8">Nephrocystin-4</fullName>
    </recommendedName>
</protein>
<dbReference type="InterPro" id="IPR058686">
    <property type="entry name" value="Ig_NPHP4_3rd"/>
</dbReference>
<proteinExistence type="predicted"/>
<dbReference type="InParanoid" id="A7S371"/>
<dbReference type="Pfam" id="PF26187">
    <property type="entry name" value="Ig_NPHP4_4th"/>
    <property type="match status" value="1"/>
</dbReference>
<dbReference type="Pfam" id="PF26186">
    <property type="entry name" value="NPHP4_C2_3rd"/>
    <property type="match status" value="1"/>
</dbReference>
<reference evidence="6 7" key="1">
    <citation type="journal article" date="2007" name="Science">
        <title>Sea anemone genome reveals ancestral eumetazoan gene repertoire and genomic organization.</title>
        <authorList>
            <person name="Putnam N.H."/>
            <person name="Srivastava M."/>
            <person name="Hellsten U."/>
            <person name="Dirks B."/>
            <person name="Chapman J."/>
            <person name="Salamov A."/>
            <person name="Terry A."/>
            <person name="Shapiro H."/>
            <person name="Lindquist E."/>
            <person name="Kapitonov V.V."/>
            <person name="Jurka J."/>
            <person name="Genikhovich G."/>
            <person name="Grigoriev I.V."/>
            <person name="Lucas S.M."/>
            <person name="Steele R.E."/>
            <person name="Finnerty J.R."/>
            <person name="Technau U."/>
            <person name="Martindale M.Q."/>
            <person name="Rokhsar D.S."/>
        </authorList>
    </citation>
    <scope>NUCLEOTIDE SEQUENCE [LARGE SCALE GENOMIC DNA]</scope>
    <source>
        <strain evidence="7">CH2 X CH6</strain>
    </source>
</reference>
<evidence type="ECO:0000259" key="4">
    <source>
        <dbReference type="Pfam" id="PF26187"/>
    </source>
</evidence>
<dbReference type="PANTHER" id="PTHR31043:SF3">
    <property type="entry name" value="NEPHROCYSTIN-4"/>
    <property type="match status" value="1"/>
</dbReference>
<dbReference type="EMBL" id="DS469572">
    <property type="protein sequence ID" value="EDO41800.1"/>
    <property type="molecule type" value="Genomic_DNA"/>
</dbReference>
<evidence type="ECO:0000259" key="2">
    <source>
        <dbReference type="Pfam" id="PF26015"/>
    </source>
</evidence>
<sequence length="983" mass="108998">MSYSLQTHNVLEKALHLIPENALLGGDDIVPGILEIVQEDSGFVDILKKPRLMKTNPCFINKLTVDFQPSVNEFEENLLHDLNMDRLHRDNISPDDGLKISIVERRLRVCVHNGWTFVSEPHMVYLEPEFEVGGSKSGRKSPITPQTSLTGSKIASLVLRSRLELRELVRHPLFAVVFEVEYVISEPYAQPLINPKKKKVTLNHAIVHNSRGRSGVWFINPKKKKASLSGSLLRSQNQTITVRWAVWTPFGDIHPDDRDAYLTLECGGIHPGARMVYHGFNKKPGSIYLSFTHQKRRGSSVPSNSTRGSQLLPDLTTPAQMPQTGLGQMSSHSSLGGVMEDQDQSAGLRPGIASRPPLPGKSRTIGEYPPVGPGQGRPEAPAPVTSLTEVPHSSLHTPLLLSSTVGSSSRGSTLTRADYARLSRAGYPPITDRHGNPPLVIDPAEYVPLNLDNENMDSLQANEIVLHFLALNRCYGHRSVFFTFQFYRFPQVTTERLFLKNSDNQSQGDLCVLQKFNKDGSLSNEAPGLLLKYLVDPAFMQRGENRVFCRYLLSQTIHMDVWDGDSLLLIGSLAIELKHLLRQGREAVLVSHEVDIVSVEFSEDAPAMPGDVTRTGTVRPVGMRAGVEGALHIRMANIGHHSEMNTDMIGTVPKKHSHVIMSETIRGTLSGTAAAGVTMRSKAKPVAECDGELAAVLFSRQNKINKNDKPVSQNDAIRKRKLERMQAVRQIKGTDSKVDNLVQPNEPQDVFLKVACGPSPSVKRFFLLLFIDPFMATPCQTWQFYVHSLQRVDISAVEGQTSQLSVILRGTQSSRLVQCFTSHAEELQVRPSDPFMLMANGVHEISLSLTPLTSGGTRYMYVNVVDNEFHQLVRTWLVCATCQQPVISKAFELQLQVGGGKGSNKRVTFTNPYPTRKAFHLKSNRPDLLQFKEDTIEVGPGASHNIGLRFSPQPAPAVTQILIFINDSEGKNEETFSITAVYK</sequence>
<name>A7S371_NEMVE</name>
<evidence type="ECO:0000259" key="3">
    <source>
        <dbReference type="Pfam" id="PF26186"/>
    </source>
</evidence>
<gene>
    <name evidence="6" type="ORF">NEMVEDRAFT_v1g242529</name>
</gene>
<dbReference type="OMA" id="FLLEYTF"/>